<feature type="binding site" evidence="7">
    <location>
        <begin position="221"/>
        <end position="225"/>
    </location>
    <ligand>
        <name>GTP</name>
        <dbReference type="ChEBI" id="CHEBI:37565"/>
    </ligand>
</feature>
<feature type="coiled-coil region" evidence="9">
    <location>
        <begin position="156"/>
        <end position="183"/>
    </location>
</feature>
<accession>A0A239FQP9</accession>
<evidence type="ECO:0000313" key="11">
    <source>
        <dbReference type="EMBL" id="SNS59396.1"/>
    </source>
</evidence>
<sequence>MRAALVGVDFGKGDFAASLEELSLLATSAGAQPIVTVIGKRSAPDAALFVGSGKASEIAHAIQDNQLDLVIFNHALSPAQQRNLERELKVRVIDRTSLILDIFAQRAQSHEGKVQVELAQLQHLATRLIRGWTHLERQKGGIGLRGPGETQLETDRRLLGERVKALRTRLDKLQRQRETQRRARNRGNMFSVSLVGYTNAGKSTLFNALTKAQAYAANQLFATLDTTSRRIYLGDAGNVVISDTVGFIRELPHQLVAAFRATLEETIHADLLLHVVDAASPVRMEQIEQVNSVLKEIGADHIPQILVWNKIDAADLSPALERDEYDRIRRVFISARNGEGLDILRDAIGEYAVASALAPIERLPMAQRQDARGI</sequence>
<dbReference type="CDD" id="cd01878">
    <property type="entry name" value="HflX"/>
    <property type="match status" value="1"/>
</dbReference>
<dbReference type="Pfam" id="PF01926">
    <property type="entry name" value="MMR_HSR1"/>
    <property type="match status" value="1"/>
</dbReference>
<evidence type="ECO:0000259" key="10">
    <source>
        <dbReference type="PROSITE" id="PS51705"/>
    </source>
</evidence>
<dbReference type="SUPFAM" id="SSF52540">
    <property type="entry name" value="P-loop containing nucleoside triphosphate hydrolases"/>
    <property type="match status" value="1"/>
</dbReference>
<evidence type="ECO:0000256" key="8">
    <source>
        <dbReference type="PIRSR" id="PIRSR006809-2"/>
    </source>
</evidence>
<feature type="binding site" evidence="7">
    <location>
        <begin position="243"/>
        <end position="246"/>
    </location>
    <ligand>
        <name>GTP</name>
        <dbReference type="ChEBI" id="CHEBI:37565"/>
    </ligand>
</feature>
<dbReference type="EMBL" id="FZOT01000004">
    <property type="protein sequence ID" value="SNS59396.1"/>
    <property type="molecule type" value="Genomic_DNA"/>
</dbReference>
<dbReference type="NCBIfam" id="TIGR03156">
    <property type="entry name" value="GTP_HflX"/>
    <property type="match status" value="1"/>
</dbReference>
<dbReference type="InterPro" id="IPR027417">
    <property type="entry name" value="P-loop_NTPase"/>
</dbReference>
<evidence type="ECO:0000256" key="5">
    <source>
        <dbReference type="ARBA" id="ARBA00023134"/>
    </source>
</evidence>
<keyword evidence="12" id="KW-1185">Reference proteome</keyword>
<evidence type="ECO:0000256" key="6">
    <source>
        <dbReference type="HAMAP-Rule" id="MF_00900"/>
    </source>
</evidence>
<dbReference type="RefSeq" id="WP_089398920.1">
    <property type="nucleotide sequence ID" value="NZ_FZOT01000004.1"/>
</dbReference>
<dbReference type="Gene3D" id="6.10.250.2860">
    <property type="match status" value="1"/>
</dbReference>
<dbReference type="GO" id="GO:0003924">
    <property type="term" value="F:GTPase activity"/>
    <property type="evidence" value="ECO:0007669"/>
    <property type="project" value="UniProtKB-UniRule"/>
</dbReference>
<feature type="binding site" evidence="7">
    <location>
        <begin position="196"/>
        <end position="203"/>
    </location>
    <ligand>
        <name>GTP</name>
        <dbReference type="ChEBI" id="CHEBI:37565"/>
    </ligand>
</feature>
<dbReference type="InterPro" id="IPR030394">
    <property type="entry name" value="G_HFLX_dom"/>
</dbReference>
<organism evidence="11 12">
    <name type="scientific">Noviherbaspirillum humi</name>
    <dbReference type="NCBI Taxonomy" id="1688639"/>
    <lineage>
        <taxon>Bacteria</taxon>
        <taxon>Pseudomonadati</taxon>
        <taxon>Pseudomonadota</taxon>
        <taxon>Betaproteobacteria</taxon>
        <taxon>Burkholderiales</taxon>
        <taxon>Oxalobacteraceae</taxon>
        <taxon>Noviherbaspirillum</taxon>
    </lineage>
</organism>
<feature type="binding site" evidence="7">
    <location>
        <begin position="309"/>
        <end position="312"/>
    </location>
    <ligand>
        <name>GTP</name>
        <dbReference type="ChEBI" id="CHEBI:37565"/>
    </ligand>
</feature>
<evidence type="ECO:0000256" key="9">
    <source>
        <dbReference type="SAM" id="Coils"/>
    </source>
</evidence>
<dbReference type="PROSITE" id="PS51705">
    <property type="entry name" value="G_HFLX"/>
    <property type="match status" value="1"/>
</dbReference>
<keyword evidence="1 6" id="KW-0963">Cytoplasm</keyword>
<dbReference type="GO" id="GO:0043022">
    <property type="term" value="F:ribosome binding"/>
    <property type="evidence" value="ECO:0007669"/>
    <property type="project" value="TreeGrafter"/>
</dbReference>
<dbReference type="NCBIfam" id="NF008280">
    <property type="entry name" value="PRK11058.1"/>
    <property type="match status" value="1"/>
</dbReference>
<comment type="subcellular location">
    <subcellularLocation>
        <location evidence="6">Cytoplasm</location>
    </subcellularLocation>
    <text evidence="6">May associate with membranes.</text>
</comment>
<dbReference type="Gene3D" id="3.40.50.300">
    <property type="entry name" value="P-loop containing nucleotide triphosphate hydrolases"/>
    <property type="match status" value="1"/>
</dbReference>
<comment type="cofactor">
    <cofactor evidence="8">
        <name>Mg(2+)</name>
        <dbReference type="ChEBI" id="CHEBI:18420"/>
    </cofactor>
</comment>
<dbReference type="PIRSF" id="PIRSF006809">
    <property type="entry name" value="GTP-binding_hflX_prd"/>
    <property type="match status" value="1"/>
</dbReference>
<dbReference type="GO" id="GO:0005737">
    <property type="term" value="C:cytoplasm"/>
    <property type="evidence" value="ECO:0007669"/>
    <property type="project" value="UniProtKB-SubCell"/>
</dbReference>
<comment type="subunit">
    <text evidence="6">Monomer. Associates with the 50S ribosomal subunit.</text>
</comment>
<evidence type="ECO:0000256" key="1">
    <source>
        <dbReference type="ARBA" id="ARBA00022490"/>
    </source>
</evidence>
<dbReference type="GO" id="GO:0005525">
    <property type="term" value="F:GTP binding"/>
    <property type="evidence" value="ECO:0007669"/>
    <property type="project" value="UniProtKB-UniRule"/>
</dbReference>
<dbReference type="Pfam" id="PF16360">
    <property type="entry name" value="GTP-bdg_M"/>
    <property type="match status" value="1"/>
</dbReference>
<reference evidence="11 12" key="1">
    <citation type="submission" date="2017-06" db="EMBL/GenBank/DDBJ databases">
        <authorList>
            <person name="Kim H.J."/>
            <person name="Triplett B.A."/>
        </authorList>
    </citation>
    <scope>NUCLEOTIDE SEQUENCE [LARGE SCALE GENOMIC DNA]</scope>
    <source>
        <strain evidence="11 12">U15</strain>
    </source>
</reference>
<dbReference type="HAMAP" id="MF_00900">
    <property type="entry name" value="GTPase_HflX"/>
    <property type="match status" value="1"/>
</dbReference>
<dbReference type="AlphaFoldDB" id="A0A239FQP9"/>
<dbReference type="InterPro" id="IPR025121">
    <property type="entry name" value="GTPase_HflX_N"/>
</dbReference>
<evidence type="ECO:0000256" key="2">
    <source>
        <dbReference type="ARBA" id="ARBA00022723"/>
    </source>
</evidence>
<evidence type="ECO:0000313" key="12">
    <source>
        <dbReference type="Proteomes" id="UP000198284"/>
    </source>
</evidence>
<dbReference type="Gene3D" id="3.40.50.11060">
    <property type="entry name" value="GTPase HflX, N-terminal domain"/>
    <property type="match status" value="1"/>
</dbReference>
<evidence type="ECO:0000256" key="4">
    <source>
        <dbReference type="ARBA" id="ARBA00022842"/>
    </source>
</evidence>
<dbReference type="InterPro" id="IPR032305">
    <property type="entry name" value="GTP-bd_M"/>
</dbReference>
<keyword evidence="5 6" id="KW-0342">GTP-binding</keyword>
<dbReference type="InterPro" id="IPR042108">
    <property type="entry name" value="GTPase_HflX_N_sf"/>
</dbReference>
<dbReference type="PRINTS" id="PR00326">
    <property type="entry name" value="GTP1OBG"/>
</dbReference>
<dbReference type="InterPro" id="IPR016496">
    <property type="entry name" value="GTPase_HflX"/>
</dbReference>
<dbReference type="PANTHER" id="PTHR10229:SF0">
    <property type="entry name" value="GTP-BINDING PROTEIN 6-RELATED"/>
    <property type="match status" value="1"/>
</dbReference>
<dbReference type="GO" id="GO:0046872">
    <property type="term" value="F:metal ion binding"/>
    <property type="evidence" value="ECO:0007669"/>
    <property type="project" value="UniProtKB-KW"/>
</dbReference>
<feature type="binding site" evidence="7">
    <location>
        <begin position="334"/>
        <end position="336"/>
    </location>
    <ligand>
        <name>GTP</name>
        <dbReference type="ChEBI" id="CHEBI:37565"/>
    </ligand>
</feature>
<proteinExistence type="inferred from homology"/>
<gene>
    <name evidence="6" type="primary">hflX</name>
    <name evidence="11" type="ORF">SAMN06265795_10461</name>
</gene>
<comment type="similarity">
    <text evidence="6">Belongs to the TRAFAC class OBG-HflX-like GTPase superfamily. HflX GTPase family.</text>
</comment>
<dbReference type="PANTHER" id="PTHR10229">
    <property type="entry name" value="GTP-BINDING PROTEIN HFLX"/>
    <property type="match status" value="1"/>
</dbReference>
<evidence type="ECO:0000256" key="7">
    <source>
        <dbReference type="PIRSR" id="PIRSR006809-1"/>
    </source>
</evidence>
<keyword evidence="9" id="KW-0175">Coiled coil</keyword>
<name>A0A239FQP9_9BURK</name>
<feature type="binding site" evidence="8">
    <location>
        <position position="203"/>
    </location>
    <ligand>
        <name>Mg(2+)</name>
        <dbReference type="ChEBI" id="CHEBI:18420"/>
    </ligand>
</feature>
<dbReference type="Pfam" id="PF13167">
    <property type="entry name" value="GTP-bdg_N"/>
    <property type="match status" value="1"/>
</dbReference>
<dbReference type="FunFam" id="3.40.50.11060:FF:000001">
    <property type="entry name" value="GTPase HflX"/>
    <property type="match status" value="1"/>
</dbReference>
<dbReference type="InterPro" id="IPR006073">
    <property type="entry name" value="GTP-bd"/>
</dbReference>
<feature type="domain" description="Hflx-type G" evidence="10">
    <location>
        <begin position="190"/>
        <end position="357"/>
    </location>
</feature>
<feature type="binding site" evidence="8">
    <location>
        <position position="223"/>
    </location>
    <ligand>
        <name>Mg(2+)</name>
        <dbReference type="ChEBI" id="CHEBI:18420"/>
    </ligand>
</feature>
<dbReference type="OrthoDB" id="9812272at2"/>
<comment type="function">
    <text evidence="6">GTPase that associates with the 50S ribosomal subunit and may have a role during protein synthesis or ribosome biogenesis.</text>
</comment>
<keyword evidence="4 8" id="KW-0460">Magnesium</keyword>
<protein>
    <recommendedName>
        <fullName evidence="6">GTPase HflX</fullName>
    </recommendedName>
    <alternativeName>
        <fullName evidence="6">GTP-binding protein HflX</fullName>
    </alternativeName>
</protein>
<dbReference type="Proteomes" id="UP000198284">
    <property type="component" value="Unassembled WGS sequence"/>
</dbReference>
<evidence type="ECO:0000256" key="3">
    <source>
        <dbReference type="ARBA" id="ARBA00022741"/>
    </source>
</evidence>
<keyword evidence="2 8" id="KW-0479">Metal-binding</keyword>
<dbReference type="FunFam" id="3.40.50.300:FF:000173">
    <property type="entry name" value="GTPase HflX"/>
    <property type="match status" value="1"/>
</dbReference>
<keyword evidence="3 6" id="KW-0547">Nucleotide-binding</keyword>